<dbReference type="EMBL" id="QKRW01000003">
    <property type="protein sequence ID" value="RAL67531.1"/>
    <property type="molecule type" value="Genomic_DNA"/>
</dbReference>
<evidence type="ECO:0000313" key="1">
    <source>
        <dbReference type="EMBL" id="RAL67531.1"/>
    </source>
</evidence>
<dbReference type="Proteomes" id="UP000249056">
    <property type="component" value="Unassembled WGS sequence"/>
</dbReference>
<dbReference type="AlphaFoldDB" id="A0A395J5A6"/>
<protein>
    <submittedName>
        <fullName evidence="1">Uncharacterized protein</fullName>
    </submittedName>
</protein>
<keyword evidence="2" id="KW-1185">Reference proteome</keyword>
<reference evidence="1 2" key="1">
    <citation type="submission" date="2018-06" db="EMBL/GenBank/DDBJ databases">
        <title>Genome Sequence of the Brown Rot Fungal Pathogen Monilinia fructigena.</title>
        <authorList>
            <person name="Landi L."/>
            <person name="De Miccolis Angelini R.M."/>
            <person name="Pollastro S."/>
            <person name="Abate D."/>
            <person name="Faretra F."/>
            <person name="Romanazzi G."/>
        </authorList>
    </citation>
    <scope>NUCLEOTIDE SEQUENCE [LARGE SCALE GENOMIC DNA]</scope>
    <source>
        <strain evidence="1 2">Mfrg269</strain>
    </source>
</reference>
<name>A0A395J5A6_9HELO</name>
<dbReference type="OrthoDB" id="2935572at2759"/>
<gene>
    <name evidence="1" type="ORF">DID88_008286</name>
</gene>
<accession>A0A395J5A6</accession>
<organism evidence="1 2">
    <name type="scientific">Monilinia fructigena</name>
    <dbReference type="NCBI Taxonomy" id="38457"/>
    <lineage>
        <taxon>Eukaryota</taxon>
        <taxon>Fungi</taxon>
        <taxon>Dikarya</taxon>
        <taxon>Ascomycota</taxon>
        <taxon>Pezizomycotina</taxon>
        <taxon>Leotiomycetes</taxon>
        <taxon>Helotiales</taxon>
        <taxon>Sclerotiniaceae</taxon>
        <taxon>Monilinia</taxon>
    </lineage>
</organism>
<proteinExistence type="predicted"/>
<evidence type="ECO:0000313" key="2">
    <source>
        <dbReference type="Proteomes" id="UP000249056"/>
    </source>
</evidence>
<sequence>MFARTCMMSRSTYRGSKIDWDDDECAAPLERRQSFHSENPPAKKSRSPLVNRFQLLDIDRENDGSESDTESMGAPVLQTIPRIGLLA</sequence>
<comment type="caution">
    <text evidence="1">The sequence shown here is derived from an EMBL/GenBank/DDBJ whole genome shotgun (WGS) entry which is preliminary data.</text>
</comment>